<dbReference type="CDD" id="cd00865">
    <property type="entry name" value="PEBP_bact_arch"/>
    <property type="match status" value="1"/>
</dbReference>
<dbReference type="SUPFAM" id="SSF49777">
    <property type="entry name" value="PEBP-like"/>
    <property type="match status" value="1"/>
</dbReference>
<evidence type="ECO:0008006" key="3">
    <source>
        <dbReference type="Google" id="ProtNLM"/>
    </source>
</evidence>
<name>A0A1G5NID9_9PSED</name>
<dbReference type="AlphaFoldDB" id="A0A1G5NID9"/>
<dbReference type="InterPro" id="IPR036610">
    <property type="entry name" value="PEBP-like_sf"/>
</dbReference>
<sequence length="164" mass="17634">MKLWTDAFSDNAFMPKRHEFDVADFGAHGDNISPALQWSDLPADTKSLALTVYDPDAPTGSGFWHWVVVNIPVGTQGLAEDAGRADGSGLPAGALQLINDYGTRGFGGAAPPKGDKPHRYIFQLHALKVDQLPVPADATNAVGRFMIHLNQLASATYTGLYEIK</sequence>
<dbReference type="RefSeq" id="WP_027602891.1">
    <property type="nucleotide sequence ID" value="NZ_CP044074.1"/>
</dbReference>
<dbReference type="InterPro" id="IPR008914">
    <property type="entry name" value="PEBP"/>
</dbReference>
<dbReference type="Pfam" id="PF01161">
    <property type="entry name" value="PBP"/>
    <property type="match status" value="1"/>
</dbReference>
<gene>
    <name evidence="1" type="ORF">SAMN05216279_10699</name>
</gene>
<dbReference type="NCBIfam" id="TIGR00481">
    <property type="entry name" value="YbhB/YbcL family Raf kinase inhibitor-like protein"/>
    <property type="match status" value="1"/>
</dbReference>
<dbReference type="EMBL" id="FMWB01000006">
    <property type="protein sequence ID" value="SCZ37162.1"/>
    <property type="molecule type" value="Genomic_DNA"/>
</dbReference>
<dbReference type="Gene3D" id="3.90.280.10">
    <property type="entry name" value="PEBP-like"/>
    <property type="match status" value="1"/>
</dbReference>
<organism evidence="1 2">
    <name type="scientific">Pseudomonas oryzihabitans</name>
    <dbReference type="NCBI Taxonomy" id="47885"/>
    <lineage>
        <taxon>Bacteria</taxon>
        <taxon>Pseudomonadati</taxon>
        <taxon>Pseudomonadota</taxon>
        <taxon>Gammaproteobacteria</taxon>
        <taxon>Pseudomonadales</taxon>
        <taxon>Pseudomonadaceae</taxon>
        <taxon>Pseudomonas</taxon>
    </lineage>
</organism>
<evidence type="ECO:0000313" key="2">
    <source>
        <dbReference type="Proteomes" id="UP000183046"/>
    </source>
</evidence>
<dbReference type="InterPro" id="IPR005247">
    <property type="entry name" value="YbhB_YbcL/LppC-like"/>
</dbReference>
<dbReference type="eggNOG" id="COG1881">
    <property type="taxonomic scope" value="Bacteria"/>
</dbReference>
<dbReference type="GeneID" id="57561131"/>
<reference evidence="2" key="1">
    <citation type="submission" date="2016-10" db="EMBL/GenBank/DDBJ databases">
        <authorList>
            <person name="de Groot N.N."/>
        </authorList>
    </citation>
    <scope>NUCLEOTIDE SEQUENCE [LARGE SCALE GENOMIC DNA]</scope>
    <source>
        <strain evidence="2">DSM 15758</strain>
    </source>
</reference>
<dbReference type="PANTHER" id="PTHR30289:SF1">
    <property type="entry name" value="PEBP (PHOSPHATIDYLETHANOLAMINE-BINDING PROTEIN) FAMILY PROTEIN"/>
    <property type="match status" value="1"/>
</dbReference>
<protein>
    <recommendedName>
        <fullName evidence="3">Kinase inhibitor</fullName>
    </recommendedName>
</protein>
<dbReference type="OrthoDB" id="9797506at2"/>
<accession>A0A1G5NID9</accession>
<dbReference type="Proteomes" id="UP000183046">
    <property type="component" value="Unassembled WGS sequence"/>
</dbReference>
<comment type="caution">
    <text evidence="1">The sequence shown here is derived from an EMBL/GenBank/DDBJ whole genome shotgun (WGS) entry which is preliminary data.</text>
</comment>
<dbReference type="STRING" id="237610.BJP27_17375"/>
<proteinExistence type="predicted"/>
<dbReference type="PANTHER" id="PTHR30289">
    <property type="entry name" value="UNCHARACTERIZED PROTEIN YBCL-RELATED"/>
    <property type="match status" value="1"/>
</dbReference>
<evidence type="ECO:0000313" key="1">
    <source>
        <dbReference type="EMBL" id="SCZ37162.1"/>
    </source>
</evidence>